<proteinExistence type="predicted"/>
<feature type="compositionally biased region" description="Acidic residues" evidence="1">
    <location>
        <begin position="185"/>
        <end position="200"/>
    </location>
</feature>
<evidence type="ECO:0000313" key="2">
    <source>
        <dbReference type="EMBL" id="RIB01272.1"/>
    </source>
</evidence>
<gene>
    <name evidence="2" type="ORF">C2G38_2150532</name>
</gene>
<feature type="compositionally biased region" description="Basic and acidic residues" evidence="1">
    <location>
        <begin position="171"/>
        <end position="181"/>
    </location>
</feature>
<sequence>MTSIFCAISYIKNVSGSNKICSRSAVCRTGSNDFVEYVFKAFRFSETTLVEEVTKGSISLIIDRFTFVIGELNVTIEQNTPLKIQTLEDYLSMYDLLISLPFGIFTAPVQDPSTPEENKSPNVQHNAEVQQHNAEVQQHNAEVQCNAEVQHNAEVRHNAIDLTRLDENSAEHLRTTVKTDNDGLYSDEEQTNNPDDEDTP</sequence>
<accession>A0A397TT13</accession>
<protein>
    <submittedName>
        <fullName evidence="2">Uncharacterized protein</fullName>
    </submittedName>
</protein>
<reference evidence="2 3" key="1">
    <citation type="submission" date="2018-06" db="EMBL/GenBank/DDBJ databases">
        <title>Comparative genomics reveals the genomic features of Rhizophagus irregularis, R. cerebriforme, R. diaphanum and Gigaspora rosea, and their symbiotic lifestyle signature.</title>
        <authorList>
            <person name="Morin E."/>
            <person name="San Clemente H."/>
            <person name="Chen E.C.H."/>
            <person name="De La Providencia I."/>
            <person name="Hainaut M."/>
            <person name="Kuo A."/>
            <person name="Kohler A."/>
            <person name="Murat C."/>
            <person name="Tang N."/>
            <person name="Roy S."/>
            <person name="Loubradou J."/>
            <person name="Henrissat B."/>
            <person name="Grigoriev I.V."/>
            <person name="Corradi N."/>
            <person name="Roux C."/>
            <person name="Martin F.M."/>
        </authorList>
    </citation>
    <scope>NUCLEOTIDE SEQUENCE [LARGE SCALE GENOMIC DNA]</scope>
    <source>
        <strain evidence="2 3">DAOM 194757</strain>
    </source>
</reference>
<organism evidence="2 3">
    <name type="scientific">Gigaspora rosea</name>
    <dbReference type="NCBI Taxonomy" id="44941"/>
    <lineage>
        <taxon>Eukaryota</taxon>
        <taxon>Fungi</taxon>
        <taxon>Fungi incertae sedis</taxon>
        <taxon>Mucoromycota</taxon>
        <taxon>Glomeromycotina</taxon>
        <taxon>Glomeromycetes</taxon>
        <taxon>Diversisporales</taxon>
        <taxon>Gigasporaceae</taxon>
        <taxon>Gigaspora</taxon>
    </lineage>
</organism>
<dbReference type="EMBL" id="QKWP01003219">
    <property type="protein sequence ID" value="RIB01272.1"/>
    <property type="molecule type" value="Genomic_DNA"/>
</dbReference>
<dbReference type="Proteomes" id="UP000266673">
    <property type="component" value="Unassembled WGS sequence"/>
</dbReference>
<name>A0A397TT13_9GLOM</name>
<evidence type="ECO:0000256" key="1">
    <source>
        <dbReference type="SAM" id="MobiDB-lite"/>
    </source>
</evidence>
<evidence type="ECO:0000313" key="3">
    <source>
        <dbReference type="Proteomes" id="UP000266673"/>
    </source>
</evidence>
<feature type="region of interest" description="Disordered" evidence="1">
    <location>
        <begin position="171"/>
        <end position="200"/>
    </location>
</feature>
<dbReference type="OrthoDB" id="10517318at2759"/>
<keyword evidence="3" id="KW-1185">Reference proteome</keyword>
<dbReference type="AlphaFoldDB" id="A0A397TT13"/>
<comment type="caution">
    <text evidence="2">The sequence shown here is derived from an EMBL/GenBank/DDBJ whole genome shotgun (WGS) entry which is preliminary data.</text>
</comment>